<keyword evidence="3" id="KW-0997">Cell inner membrane</keyword>
<keyword evidence="6 12" id="KW-0472">Membrane</keyword>
<dbReference type="InterPro" id="IPR052029">
    <property type="entry name" value="PpiD_chaperone"/>
</dbReference>
<dbReference type="SUPFAM" id="SSF54534">
    <property type="entry name" value="FKBP-like"/>
    <property type="match status" value="1"/>
</dbReference>
<evidence type="ECO:0000313" key="15">
    <source>
        <dbReference type="Proteomes" id="UP000288395"/>
    </source>
</evidence>
<evidence type="ECO:0000256" key="2">
    <source>
        <dbReference type="ARBA" id="ARBA00022475"/>
    </source>
</evidence>
<evidence type="ECO:0000256" key="10">
    <source>
        <dbReference type="ARBA" id="ARBA00042775"/>
    </source>
</evidence>
<evidence type="ECO:0000256" key="5">
    <source>
        <dbReference type="ARBA" id="ARBA00022989"/>
    </source>
</evidence>
<keyword evidence="15" id="KW-1185">Reference proteome</keyword>
<dbReference type="Pfam" id="PF00639">
    <property type="entry name" value="Rotamase"/>
    <property type="match status" value="1"/>
</dbReference>
<evidence type="ECO:0000313" key="14">
    <source>
        <dbReference type="EMBL" id="RUO21156.1"/>
    </source>
</evidence>
<evidence type="ECO:0000256" key="6">
    <source>
        <dbReference type="ARBA" id="ARBA00023136"/>
    </source>
</evidence>
<dbReference type="InterPro" id="IPR027304">
    <property type="entry name" value="Trigger_fact/SurA_dom_sf"/>
</dbReference>
<dbReference type="PANTHER" id="PTHR47529">
    <property type="entry name" value="PEPTIDYL-PROLYL CIS-TRANS ISOMERASE D"/>
    <property type="match status" value="1"/>
</dbReference>
<dbReference type="OrthoDB" id="9812372at2"/>
<evidence type="ECO:0000256" key="8">
    <source>
        <dbReference type="ARBA" id="ARBA00038408"/>
    </source>
</evidence>
<evidence type="ECO:0000256" key="1">
    <source>
        <dbReference type="ARBA" id="ARBA00004382"/>
    </source>
</evidence>
<comment type="subcellular location">
    <subcellularLocation>
        <location evidence="1">Cell inner membrane</location>
        <topology evidence="1">Single-pass type II membrane protein</topology>
        <orientation evidence="1">Periplasmic side</orientation>
    </subcellularLocation>
</comment>
<evidence type="ECO:0000256" key="11">
    <source>
        <dbReference type="PROSITE-ProRule" id="PRU00278"/>
    </source>
</evidence>
<dbReference type="InterPro" id="IPR000297">
    <property type="entry name" value="PPIase_PpiC"/>
</dbReference>
<dbReference type="PROSITE" id="PS50198">
    <property type="entry name" value="PPIC_PPIASE_2"/>
    <property type="match status" value="1"/>
</dbReference>
<accession>A0A432VWX0</accession>
<keyword evidence="2" id="KW-1003">Cell membrane</keyword>
<comment type="similarity">
    <text evidence="8">Belongs to the PpiD chaperone family.</text>
</comment>
<dbReference type="InterPro" id="IPR046357">
    <property type="entry name" value="PPIase_dom_sf"/>
</dbReference>
<dbReference type="Proteomes" id="UP000288395">
    <property type="component" value="Unassembled WGS sequence"/>
</dbReference>
<name>A0A432VWX0_9GAMM</name>
<reference evidence="15" key="1">
    <citation type="journal article" date="2018" name="Front. Microbiol.">
        <title>Genome-Based Analysis Reveals the Taxonomy and Diversity of the Family Idiomarinaceae.</title>
        <authorList>
            <person name="Liu Y."/>
            <person name="Lai Q."/>
            <person name="Shao Z."/>
        </authorList>
    </citation>
    <scope>NUCLEOTIDE SEQUENCE [LARGE SCALE GENOMIC DNA]</scope>
    <source>
        <strain evidence="15">GBPy7</strain>
    </source>
</reference>
<proteinExistence type="inferred from homology"/>
<feature type="domain" description="PpiC" evidence="13">
    <location>
        <begin position="286"/>
        <end position="384"/>
    </location>
</feature>
<feature type="transmembrane region" description="Helical" evidence="12">
    <location>
        <begin position="31"/>
        <end position="52"/>
    </location>
</feature>
<dbReference type="AlphaFoldDB" id="A0A432VWX0"/>
<keyword evidence="5 12" id="KW-1133">Transmembrane helix</keyword>
<dbReference type="GO" id="GO:0003755">
    <property type="term" value="F:peptidyl-prolyl cis-trans isomerase activity"/>
    <property type="evidence" value="ECO:0007669"/>
    <property type="project" value="UniProtKB-KW"/>
</dbReference>
<evidence type="ECO:0000259" key="13">
    <source>
        <dbReference type="PROSITE" id="PS50198"/>
    </source>
</evidence>
<dbReference type="EMBL" id="PIPJ01000003">
    <property type="protein sequence ID" value="RUO21156.1"/>
    <property type="molecule type" value="Genomic_DNA"/>
</dbReference>
<dbReference type="PROSITE" id="PS01096">
    <property type="entry name" value="PPIC_PPIASE_1"/>
    <property type="match status" value="1"/>
</dbReference>
<evidence type="ECO:0000256" key="3">
    <source>
        <dbReference type="ARBA" id="ARBA00022519"/>
    </source>
</evidence>
<evidence type="ECO:0000256" key="7">
    <source>
        <dbReference type="ARBA" id="ARBA00023186"/>
    </source>
</evidence>
<dbReference type="GO" id="GO:0005886">
    <property type="term" value="C:plasma membrane"/>
    <property type="evidence" value="ECO:0007669"/>
    <property type="project" value="UniProtKB-SubCell"/>
</dbReference>
<dbReference type="Pfam" id="PF13624">
    <property type="entry name" value="SurA_N_3"/>
    <property type="match status" value="1"/>
</dbReference>
<keyword evidence="11" id="KW-0697">Rotamase</keyword>
<gene>
    <name evidence="14" type="ORF">CWE08_06085</name>
</gene>
<keyword evidence="11 14" id="KW-0413">Isomerase</keyword>
<dbReference type="InterPro" id="IPR023058">
    <property type="entry name" value="PPIase_PpiC_CS"/>
</dbReference>
<comment type="caution">
    <text evidence="14">The sequence shown here is derived from an EMBL/GenBank/DDBJ whole genome shotgun (WGS) entry which is preliminary data.</text>
</comment>
<evidence type="ECO:0000256" key="12">
    <source>
        <dbReference type="SAM" id="Phobius"/>
    </source>
</evidence>
<organism evidence="14 15">
    <name type="scientific">Aliidiomarina iranensis</name>
    <dbReference type="NCBI Taxonomy" id="1434071"/>
    <lineage>
        <taxon>Bacteria</taxon>
        <taxon>Pseudomonadati</taxon>
        <taxon>Pseudomonadota</taxon>
        <taxon>Gammaproteobacteria</taxon>
        <taxon>Alteromonadales</taxon>
        <taxon>Idiomarinaceae</taxon>
        <taxon>Aliidiomarina</taxon>
    </lineage>
</organism>
<keyword evidence="7" id="KW-0143">Chaperone</keyword>
<dbReference type="PANTHER" id="PTHR47529:SF1">
    <property type="entry name" value="PERIPLASMIC CHAPERONE PPID"/>
    <property type="match status" value="1"/>
</dbReference>
<dbReference type="Gene3D" id="1.10.4030.10">
    <property type="entry name" value="Porin chaperone SurA, peptide-binding domain"/>
    <property type="match status" value="1"/>
</dbReference>
<evidence type="ECO:0000256" key="9">
    <source>
        <dbReference type="ARBA" id="ARBA00040743"/>
    </source>
</evidence>
<dbReference type="Gene3D" id="3.10.50.40">
    <property type="match status" value="1"/>
</dbReference>
<keyword evidence="4 12" id="KW-0812">Transmembrane</keyword>
<protein>
    <recommendedName>
        <fullName evidence="9">Periplasmic chaperone PpiD</fullName>
    </recommendedName>
    <alternativeName>
        <fullName evidence="10">Periplasmic folding chaperone</fullName>
    </alternativeName>
</protein>
<evidence type="ECO:0000256" key="4">
    <source>
        <dbReference type="ARBA" id="ARBA00022692"/>
    </source>
</evidence>
<sequence>MRFFHVDGLTIAVGKSKTMLDRIREGTQGPVVKTILFIIILAFAFTGVSAYLGGSTEDYVAKVNDREITRAEFDRAYQGQRATMEQQFGEMFEMLAADEGYMREMRASVLEQMIEEELAVQLAGDMGLAQSADALRSAIRQMPEFQVNGAFNNDAYLRQLSNAGFSPTMFRDYLQQQMSRVALMQGTFASEFVLNNESERMQVLQNERRSGRYALISADDYLDMVELTDAEVEAFYNDNQDSFRQEERIQLAYVELSFADVLATVEVDDAEVREYYDANPDAFSTEEMRSIAHILVEFGDSEDAALERIRAIQARLEAGEDFAELAATESDDIFSGEDGGELGILERGTLDPDLEDAGFALESEGDVSDVVRSEFGFHLVKLTELTEAQSSSFAEVAADIRENIAQAEAERIYFEQQQELARISFEVDHTLDEAADAVGLTVQTSPWISRSEPVSGFDDASVLEQAFSDDVRELGLNSELIELDGRSLVVRAADYVAPRVLDLADVRSDIESFLSADKAEVLAFERAQEIQAAIAAGEALEIEFIAIESASRFGNSLPGAVRQELFRMPVTGAAEYASVTLGNGDAAVIELTDMQPGEVDAENAERAKRQLEGQYAELAYRAIMEALKAQANIERRL</sequence>
<dbReference type="SUPFAM" id="SSF109998">
    <property type="entry name" value="Triger factor/SurA peptide-binding domain-like"/>
    <property type="match status" value="1"/>
</dbReference>